<proteinExistence type="predicted"/>
<reference evidence="5 6" key="1">
    <citation type="submission" date="2020-11" db="EMBL/GenBank/DDBJ databases">
        <title>The genome sequence of Novosphingobium sp. 1Y9A.</title>
        <authorList>
            <person name="Liu Y."/>
        </authorList>
    </citation>
    <scope>NUCLEOTIDE SEQUENCE [LARGE SCALE GENOMIC DNA]</scope>
    <source>
        <strain evidence="5 6">1Y9A</strain>
    </source>
</reference>
<evidence type="ECO:0000256" key="3">
    <source>
        <dbReference type="SAM" id="MobiDB-lite"/>
    </source>
</evidence>
<protein>
    <submittedName>
        <fullName evidence="5">TetR/AcrR family transcriptional regulator</fullName>
    </submittedName>
</protein>
<name>A0ABS0HBJ4_9SPHN</name>
<dbReference type="SUPFAM" id="SSF46689">
    <property type="entry name" value="Homeodomain-like"/>
    <property type="match status" value="1"/>
</dbReference>
<keyword evidence="6" id="KW-1185">Reference proteome</keyword>
<sequence>MARTPSSAPPAGRKQLIRRPRQKRSEQRFEAILDAAEVLLERLEPAEISIYTLAEEAGITPPSIYHFFSDSGQVFIALSERIHLRFVAAFDSPPPGEFRSWQELMSLRFSEGRDYYNRHAAARRLLLGSGLSAAIRARDLEIDRQVALRSLAELQHHFVFPDLPELVERFTELLVINDALWALSVHRHDTITDAYEEQARRAREAYTRTFLPEYLARRHDNKAA</sequence>
<gene>
    <name evidence="5" type="ORF">I2488_01390</name>
</gene>
<dbReference type="InterPro" id="IPR001647">
    <property type="entry name" value="HTH_TetR"/>
</dbReference>
<evidence type="ECO:0000313" key="5">
    <source>
        <dbReference type="EMBL" id="MBF9149648.1"/>
    </source>
</evidence>
<dbReference type="RefSeq" id="WP_196274015.1">
    <property type="nucleotide sequence ID" value="NZ_JADQDC010000001.1"/>
</dbReference>
<organism evidence="5 6">
    <name type="scientific">Novosphingobium jiangmenense</name>
    <dbReference type="NCBI Taxonomy" id="2791981"/>
    <lineage>
        <taxon>Bacteria</taxon>
        <taxon>Pseudomonadati</taxon>
        <taxon>Pseudomonadota</taxon>
        <taxon>Alphaproteobacteria</taxon>
        <taxon>Sphingomonadales</taxon>
        <taxon>Sphingomonadaceae</taxon>
        <taxon>Novosphingobium</taxon>
    </lineage>
</organism>
<evidence type="ECO:0000256" key="2">
    <source>
        <dbReference type="PROSITE-ProRule" id="PRU00335"/>
    </source>
</evidence>
<evidence type="ECO:0000259" key="4">
    <source>
        <dbReference type="PROSITE" id="PS50977"/>
    </source>
</evidence>
<dbReference type="Proteomes" id="UP000600799">
    <property type="component" value="Unassembled WGS sequence"/>
</dbReference>
<accession>A0ABS0HBJ4</accession>
<dbReference type="EMBL" id="JADQDC010000001">
    <property type="protein sequence ID" value="MBF9149648.1"/>
    <property type="molecule type" value="Genomic_DNA"/>
</dbReference>
<evidence type="ECO:0000256" key="1">
    <source>
        <dbReference type="ARBA" id="ARBA00023125"/>
    </source>
</evidence>
<evidence type="ECO:0000313" key="6">
    <source>
        <dbReference type="Proteomes" id="UP000600799"/>
    </source>
</evidence>
<comment type="caution">
    <text evidence="5">The sequence shown here is derived from an EMBL/GenBank/DDBJ whole genome shotgun (WGS) entry which is preliminary data.</text>
</comment>
<feature type="domain" description="HTH tetR-type" evidence="4">
    <location>
        <begin position="26"/>
        <end position="86"/>
    </location>
</feature>
<feature type="region of interest" description="Disordered" evidence="3">
    <location>
        <begin position="1"/>
        <end position="23"/>
    </location>
</feature>
<dbReference type="Gene3D" id="1.10.357.10">
    <property type="entry name" value="Tetracycline Repressor, domain 2"/>
    <property type="match status" value="1"/>
</dbReference>
<keyword evidence="1 2" id="KW-0238">DNA-binding</keyword>
<dbReference type="InterPro" id="IPR009057">
    <property type="entry name" value="Homeodomain-like_sf"/>
</dbReference>
<dbReference type="Pfam" id="PF00440">
    <property type="entry name" value="TetR_N"/>
    <property type="match status" value="1"/>
</dbReference>
<feature type="DNA-binding region" description="H-T-H motif" evidence="2">
    <location>
        <begin position="49"/>
        <end position="68"/>
    </location>
</feature>
<dbReference type="PROSITE" id="PS50977">
    <property type="entry name" value="HTH_TETR_2"/>
    <property type="match status" value="1"/>
</dbReference>